<evidence type="ECO:0000313" key="3">
    <source>
        <dbReference type="EMBL" id="KAG8180624.1"/>
    </source>
</evidence>
<evidence type="ECO:0000256" key="1">
    <source>
        <dbReference type="ARBA" id="ARBA00012493"/>
    </source>
</evidence>
<dbReference type="Gene3D" id="3.30.420.10">
    <property type="entry name" value="Ribonuclease H-like superfamily/Ribonuclease H"/>
    <property type="match status" value="1"/>
</dbReference>
<name>A0AAV6UAC7_9ARAC</name>
<comment type="caution">
    <text evidence="3">The sequence shown here is derived from an EMBL/GenBank/DDBJ whole genome shotgun (WGS) entry which is preliminary data.</text>
</comment>
<dbReference type="InterPro" id="IPR012337">
    <property type="entry name" value="RNaseH-like_sf"/>
</dbReference>
<organism evidence="3 4">
    <name type="scientific">Oedothorax gibbosus</name>
    <dbReference type="NCBI Taxonomy" id="931172"/>
    <lineage>
        <taxon>Eukaryota</taxon>
        <taxon>Metazoa</taxon>
        <taxon>Ecdysozoa</taxon>
        <taxon>Arthropoda</taxon>
        <taxon>Chelicerata</taxon>
        <taxon>Arachnida</taxon>
        <taxon>Araneae</taxon>
        <taxon>Araneomorphae</taxon>
        <taxon>Entelegynae</taxon>
        <taxon>Araneoidea</taxon>
        <taxon>Linyphiidae</taxon>
        <taxon>Erigoninae</taxon>
        <taxon>Oedothorax</taxon>
    </lineage>
</organism>
<dbReference type="Gene3D" id="1.10.340.70">
    <property type="match status" value="1"/>
</dbReference>
<reference evidence="3 4" key="1">
    <citation type="journal article" date="2022" name="Nat. Ecol. Evol.">
        <title>A masculinizing supergene underlies an exaggerated male reproductive morph in a spider.</title>
        <authorList>
            <person name="Hendrickx F."/>
            <person name="De Corte Z."/>
            <person name="Sonet G."/>
            <person name="Van Belleghem S.M."/>
            <person name="Kostlbacher S."/>
            <person name="Vangestel C."/>
        </authorList>
    </citation>
    <scope>NUCLEOTIDE SEQUENCE [LARGE SCALE GENOMIC DNA]</scope>
    <source>
        <strain evidence="3">W744_W776</strain>
    </source>
</reference>
<dbReference type="GO" id="GO:0003676">
    <property type="term" value="F:nucleic acid binding"/>
    <property type="evidence" value="ECO:0007669"/>
    <property type="project" value="InterPro"/>
</dbReference>
<dbReference type="Pfam" id="PF00665">
    <property type="entry name" value="rve"/>
    <property type="match status" value="1"/>
</dbReference>
<evidence type="ECO:0000313" key="4">
    <source>
        <dbReference type="Proteomes" id="UP000827092"/>
    </source>
</evidence>
<evidence type="ECO:0000259" key="2">
    <source>
        <dbReference type="PROSITE" id="PS50994"/>
    </source>
</evidence>
<dbReference type="PANTHER" id="PTHR37984">
    <property type="entry name" value="PROTEIN CBG26694"/>
    <property type="match status" value="1"/>
</dbReference>
<dbReference type="GO" id="GO:0003964">
    <property type="term" value="F:RNA-directed DNA polymerase activity"/>
    <property type="evidence" value="ECO:0007669"/>
    <property type="project" value="UniProtKB-EC"/>
</dbReference>
<accession>A0AAV6UAC7</accession>
<dbReference type="InterPro" id="IPR050951">
    <property type="entry name" value="Retrovirus_Pol_polyprotein"/>
</dbReference>
<dbReference type="Proteomes" id="UP000827092">
    <property type="component" value="Unassembled WGS sequence"/>
</dbReference>
<dbReference type="InterPro" id="IPR036397">
    <property type="entry name" value="RNaseH_sf"/>
</dbReference>
<sequence length="279" mass="31822">MELFLQRLPTSVQSILAVVTDLKVDKAAEIANKIIEVNPSPVETFSVARGAKNSLDNKLLKEIERLHQRIDDISFPRGRSPFRRNKEVQQYMKNSGLSLQLSLTPCHTSNDDLWCDTSTGLPRPLVPEQFRRQIFEHLHNISHPGVAATTKLICKRYVWPHMKKKIKLWVQTCEQCQRSKIQRHTKAPLGTLALPDARFSQVHLDLMGPLPPSNGHIYFLTMIDRFTRWPEAVPIPGMKTATLCTAIFGTWISRFGCKTTITTDRGAQMRSALYQEFCN</sequence>
<dbReference type="SUPFAM" id="SSF53098">
    <property type="entry name" value="Ribonuclease H-like"/>
    <property type="match status" value="1"/>
</dbReference>
<dbReference type="AlphaFoldDB" id="A0AAV6UAC7"/>
<dbReference type="EC" id="2.7.7.49" evidence="1"/>
<keyword evidence="4" id="KW-1185">Reference proteome</keyword>
<proteinExistence type="predicted"/>
<dbReference type="PANTHER" id="PTHR37984:SF15">
    <property type="entry name" value="INTEGRASE CATALYTIC DOMAIN-CONTAINING PROTEIN"/>
    <property type="match status" value="1"/>
</dbReference>
<dbReference type="FunFam" id="1.10.340.70:FF:000004">
    <property type="entry name" value="Retrovirus-related Pol polyprotein from transposon 297-like Protein"/>
    <property type="match status" value="1"/>
</dbReference>
<dbReference type="Pfam" id="PF17921">
    <property type="entry name" value="Integrase_H2C2"/>
    <property type="match status" value="1"/>
</dbReference>
<dbReference type="InterPro" id="IPR041588">
    <property type="entry name" value="Integrase_H2C2"/>
</dbReference>
<protein>
    <recommendedName>
        <fullName evidence="1">RNA-directed DNA polymerase</fullName>
        <ecNumber evidence="1">2.7.7.49</ecNumber>
    </recommendedName>
</protein>
<gene>
    <name evidence="3" type="ORF">JTE90_018242</name>
</gene>
<dbReference type="PROSITE" id="PS50994">
    <property type="entry name" value="INTEGRASE"/>
    <property type="match status" value="1"/>
</dbReference>
<dbReference type="GO" id="GO:0015074">
    <property type="term" value="P:DNA integration"/>
    <property type="evidence" value="ECO:0007669"/>
    <property type="project" value="InterPro"/>
</dbReference>
<dbReference type="InterPro" id="IPR001584">
    <property type="entry name" value="Integrase_cat-core"/>
</dbReference>
<dbReference type="EMBL" id="JAFNEN010000559">
    <property type="protein sequence ID" value="KAG8180624.1"/>
    <property type="molecule type" value="Genomic_DNA"/>
</dbReference>
<feature type="domain" description="Integrase catalytic" evidence="2">
    <location>
        <begin position="191"/>
        <end position="279"/>
    </location>
</feature>